<dbReference type="AlphaFoldDB" id="A0A2S8GLD0"/>
<comment type="caution">
    <text evidence="2">The sequence shown here is derived from an EMBL/GenBank/DDBJ whole genome shotgun (WGS) entry which is preliminary data.</text>
</comment>
<keyword evidence="1" id="KW-0812">Transmembrane</keyword>
<gene>
    <name evidence="2" type="ORF">C5Y93_14865</name>
</gene>
<evidence type="ECO:0000256" key="1">
    <source>
        <dbReference type="SAM" id="Phobius"/>
    </source>
</evidence>
<keyword evidence="1" id="KW-1133">Transmembrane helix</keyword>
<dbReference type="Proteomes" id="UP000237819">
    <property type="component" value="Unassembled WGS sequence"/>
</dbReference>
<evidence type="ECO:0000313" key="2">
    <source>
        <dbReference type="EMBL" id="PQO45242.1"/>
    </source>
</evidence>
<dbReference type="OrthoDB" id="5360192at2"/>
<dbReference type="EMBL" id="PUHZ01000015">
    <property type="protein sequence ID" value="PQO45242.1"/>
    <property type="molecule type" value="Genomic_DNA"/>
</dbReference>
<dbReference type="Pfam" id="PF10990">
    <property type="entry name" value="DUF2809"/>
    <property type="match status" value="1"/>
</dbReference>
<keyword evidence="1" id="KW-0472">Membrane</keyword>
<accession>A0A2S8GLD0</accession>
<protein>
    <submittedName>
        <fullName evidence="2">DUF2809 domain-containing protein</fullName>
    </submittedName>
</protein>
<reference evidence="2 3" key="1">
    <citation type="submission" date="2018-02" db="EMBL/GenBank/DDBJ databases">
        <title>Comparative genomes isolates from brazilian mangrove.</title>
        <authorList>
            <person name="Araujo J.E."/>
            <person name="Taketani R.G."/>
            <person name="Silva M.C.P."/>
            <person name="Loureco M.V."/>
            <person name="Andreote F.D."/>
        </authorList>
    </citation>
    <scope>NUCLEOTIDE SEQUENCE [LARGE SCALE GENOMIC DNA]</scope>
    <source>
        <strain evidence="2 3">Nap-Phe MGV</strain>
    </source>
</reference>
<dbReference type="RefSeq" id="WP_105336222.1">
    <property type="nucleotide sequence ID" value="NZ_PUHZ01000015.1"/>
</dbReference>
<proteinExistence type="predicted"/>
<evidence type="ECO:0000313" key="3">
    <source>
        <dbReference type="Proteomes" id="UP000237819"/>
    </source>
</evidence>
<name>A0A2S8GLD0_9BACT</name>
<feature type="transmembrane region" description="Helical" evidence="1">
    <location>
        <begin position="99"/>
        <end position="123"/>
    </location>
</feature>
<sequence>MKRLLYLAAAVIVIGLGLASRRFRGELPPFIGTYSGDALWALMMYLLVSTLVPGRAIRTRALIAMGISTLVEISQLYHAPWIDAIRHTTLGGLVLGFGFLWSDLVCYAVGITAGASIEWGFLLTRKRSDL</sequence>
<organism evidence="2 3">
    <name type="scientific">Blastopirellula marina</name>
    <dbReference type="NCBI Taxonomy" id="124"/>
    <lineage>
        <taxon>Bacteria</taxon>
        <taxon>Pseudomonadati</taxon>
        <taxon>Planctomycetota</taxon>
        <taxon>Planctomycetia</taxon>
        <taxon>Pirellulales</taxon>
        <taxon>Pirellulaceae</taxon>
        <taxon>Blastopirellula</taxon>
    </lineage>
</organism>
<dbReference type="InterPro" id="IPR021257">
    <property type="entry name" value="DUF2809"/>
</dbReference>